<dbReference type="AlphaFoldDB" id="A0A1J5PBN6"/>
<evidence type="ECO:0000256" key="1">
    <source>
        <dbReference type="SAM" id="MobiDB-lite"/>
    </source>
</evidence>
<comment type="caution">
    <text evidence="2">The sequence shown here is derived from an EMBL/GenBank/DDBJ whole genome shotgun (WGS) entry which is preliminary data.</text>
</comment>
<dbReference type="EMBL" id="MLJW01007515">
    <property type="protein sequence ID" value="OIQ65207.1"/>
    <property type="molecule type" value="Genomic_DNA"/>
</dbReference>
<protein>
    <submittedName>
        <fullName evidence="2">Uncharacterized protein</fullName>
    </submittedName>
</protein>
<name>A0A1J5PBN6_9ZZZZ</name>
<sequence>MVRRPARHGGDQAGIKRAQSRGGAVQRGLGVLEEPGRDRGNFRDLLLHKGLGGHWRGSPVHVGICNSAAKS</sequence>
<organism evidence="2">
    <name type="scientific">mine drainage metagenome</name>
    <dbReference type="NCBI Taxonomy" id="410659"/>
    <lineage>
        <taxon>unclassified sequences</taxon>
        <taxon>metagenomes</taxon>
        <taxon>ecological metagenomes</taxon>
    </lineage>
</organism>
<gene>
    <name evidence="2" type="ORF">GALL_532360</name>
</gene>
<proteinExistence type="predicted"/>
<reference evidence="2" key="1">
    <citation type="submission" date="2016-10" db="EMBL/GenBank/DDBJ databases">
        <title>Sequence of Gallionella enrichment culture.</title>
        <authorList>
            <person name="Poehlein A."/>
            <person name="Muehling M."/>
            <person name="Daniel R."/>
        </authorList>
    </citation>
    <scope>NUCLEOTIDE SEQUENCE</scope>
</reference>
<accession>A0A1J5PBN6</accession>
<evidence type="ECO:0000313" key="2">
    <source>
        <dbReference type="EMBL" id="OIQ65207.1"/>
    </source>
</evidence>
<feature type="region of interest" description="Disordered" evidence="1">
    <location>
        <begin position="1"/>
        <end position="28"/>
    </location>
</feature>